<dbReference type="SUPFAM" id="SSF47203">
    <property type="entry name" value="Acyl-CoA dehydrogenase C-terminal domain-like"/>
    <property type="match status" value="2"/>
</dbReference>
<evidence type="ECO:0000256" key="5">
    <source>
        <dbReference type="ARBA" id="ARBA00023002"/>
    </source>
</evidence>
<comment type="caution">
    <text evidence="9">The sequence shown here is derived from an EMBL/GenBank/DDBJ whole genome shotgun (WGS) entry which is preliminary data.</text>
</comment>
<dbReference type="EMBL" id="JBHSFO010000015">
    <property type="protein sequence ID" value="MFC4606001.1"/>
    <property type="molecule type" value="Genomic_DNA"/>
</dbReference>
<evidence type="ECO:0000256" key="4">
    <source>
        <dbReference type="ARBA" id="ARBA00022827"/>
    </source>
</evidence>
<accession>A0ABV9FZL7</accession>
<dbReference type="Pfam" id="PF02771">
    <property type="entry name" value="Acyl-CoA_dh_N"/>
    <property type="match status" value="2"/>
</dbReference>
<evidence type="ECO:0000313" key="10">
    <source>
        <dbReference type="Proteomes" id="UP001595914"/>
    </source>
</evidence>
<dbReference type="SUPFAM" id="SSF56645">
    <property type="entry name" value="Acyl-CoA dehydrogenase NM domain-like"/>
    <property type="match status" value="2"/>
</dbReference>
<comment type="cofactor">
    <cofactor evidence="1">
        <name>FAD</name>
        <dbReference type="ChEBI" id="CHEBI:57692"/>
    </cofactor>
</comment>
<dbReference type="InterPro" id="IPR013786">
    <property type="entry name" value="AcylCoA_DH/ox_N"/>
</dbReference>
<dbReference type="PANTHER" id="PTHR43292:SF4">
    <property type="entry name" value="ACYL-COA DEHYDROGENASE FADE34"/>
    <property type="match status" value="1"/>
</dbReference>
<name>A0ABV9FZL7_9NOCA</name>
<gene>
    <name evidence="9" type="ORF">ACFO6S_20060</name>
</gene>
<sequence length="740" mass="78201">MALPIDEDQQALADSALAFARKTAPTEEVRKDFAMFSGKVTWDAVVRNGFHGMHLPESVGGADCGLPALAVVVEQFGKALFPGPFLSTVLASSVAALAPAGADELLSAFGDGATGALVAEGRLTARAAGEGWVVDGTSDPTLGLSGAERILVRADAADTSGVGLWFWLDADDLAESARVQACEATDPTRTVGRLTLTGHVLAPGRALPGLDPVAVDLLVATLLGAEASGITAWCLETTVDYVRTRHQFGRPVGSFQAVQHKAAHMLIRAETACAAVWDAARAADAGSAQRRLVAAQAALTAAQAGVDQALECITALGGIGFTWEHDAHLYWRRAVAVASVVGTEDSWASRLGEAALGARRDFSFITGDTLPQLRAEVSAVLDTVVALPEDETATEGWAPTRGGDRRALLAEERLTAPHYPAPYGRDAGAVEQAVIAEEFASHGLAQPDTGIAEWVLPTLIAHGSEEQRKRFVDTTLRGELIWCQLFSEPGAGSDLAGLTTKARRVDGGWALNGQKVWNTQAREADWGVCLARTDAEVPKHKGLTYFLIEMSSPGVDVRPLQQATGVWEFNEVFLDEVFVPDDCVVADPGDGWRLAVTTLSNERLKMGTAKFGHGAASTIRELLDSGEHGSTREEVVKVLGRNTARELSVGAMNLKAVLHRLHGTEDATGAATSVQKVFHAIAQREGSDAMIRLLGPRGLVSSEELPYVVDYLGVPAVLIGGGTIEIQLNVIAQRALGLPR</sequence>
<dbReference type="InterPro" id="IPR052161">
    <property type="entry name" value="Mycobact_Acyl-CoA_DH"/>
</dbReference>
<keyword evidence="10" id="KW-1185">Reference proteome</keyword>
<dbReference type="Gene3D" id="1.20.140.10">
    <property type="entry name" value="Butyryl-CoA Dehydrogenase, subunit A, domain 3"/>
    <property type="match status" value="2"/>
</dbReference>
<dbReference type="InterPro" id="IPR009075">
    <property type="entry name" value="AcylCo_DH/oxidase_C"/>
</dbReference>
<evidence type="ECO:0000313" key="9">
    <source>
        <dbReference type="EMBL" id="MFC4606001.1"/>
    </source>
</evidence>
<evidence type="ECO:0000256" key="3">
    <source>
        <dbReference type="ARBA" id="ARBA00022630"/>
    </source>
</evidence>
<dbReference type="InterPro" id="IPR009100">
    <property type="entry name" value="AcylCoA_DH/oxidase_NM_dom_sf"/>
</dbReference>
<feature type="domain" description="Acyl-CoA oxidase/dehydrogenase middle" evidence="7">
    <location>
        <begin position="483"/>
        <end position="575"/>
    </location>
</feature>
<evidence type="ECO:0000259" key="6">
    <source>
        <dbReference type="Pfam" id="PF00441"/>
    </source>
</evidence>
<evidence type="ECO:0000256" key="2">
    <source>
        <dbReference type="ARBA" id="ARBA00009347"/>
    </source>
</evidence>
<dbReference type="Pfam" id="PF00441">
    <property type="entry name" value="Acyl-CoA_dh_1"/>
    <property type="match status" value="2"/>
</dbReference>
<dbReference type="Gene3D" id="2.40.110.10">
    <property type="entry name" value="Butyryl-CoA Dehydrogenase, subunit A, domain 2"/>
    <property type="match status" value="1"/>
</dbReference>
<feature type="domain" description="Acyl-CoA dehydrogenase/oxidase N-terminal" evidence="8">
    <location>
        <begin position="372"/>
        <end position="479"/>
    </location>
</feature>
<dbReference type="Pfam" id="PF02770">
    <property type="entry name" value="Acyl-CoA_dh_M"/>
    <property type="match status" value="1"/>
</dbReference>
<comment type="similarity">
    <text evidence="2">Belongs to the acyl-CoA dehydrogenase family.</text>
</comment>
<evidence type="ECO:0000259" key="8">
    <source>
        <dbReference type="Pfam" id="PF02771"/>
    </source>
</evidence>
<organism evidence="9 10">
    <name type="scientific">Rhodococcus kronopolitis</name>
    <dbReference type="NCBI Taxonomy" id="1460226"/>
    <lineage>
        <taxon>Bacteria</taxon>
        <taxon>Bacillati</taxon>
        <taxon>Actinomycetota</taxon>
        <taxon>Actinomycetes</taxon>
        <taxon>Mycobacteriales</taxon>
        <taxon>Nocardiaceae</taxon>
        <taxon>Rhodococcus</taxon>
    </lineage>
</organism>
<proteinExistence type="inferred from homology"/>
<keyword evidence="5" id="KW-0560">Oxidoreductase</keyword>
<evidence type="ECO:0000256" key="1">
    <source>
        <dbReference type="ARBA" id="ARBA00001974"/>
    </source>
</evidence>
<feature type="domain" description="Acyl-CoA dehydrogenase/oxidase C-terminal" evidence="6">
    <location>
        <begin position="589"/>
        <end position="735"/>
    </location>
</feature>
<dbReference type="Proteomes" id="UP001595914">
    <property type="component" value="Unassembled WGS sequence"/>
</dbReference>
<dbReference type="InterPro" id="IPR046373">
    <property type="entry name" value="Acyl-CoA_Oxase/DH_mid-dom_sf"/>
</dbReference>
<reference evidence="10" key="1">
    <citation type="journal article" date="2019" name="Int. J. Syst. Evol. Microbiol.">
        <title>The Global Catalogue of Microorganisms (GCM) 10K type strain sequencing project: providing services to taxonomists for standard genome sequencing and annotation.</title>
        <authorList>
            <consortium name="The Broad Institute Genomics Platform"/>
            <consortium name="The Broad Institute Genome Sequencing Center for Infectious Disease"/>
            <person name="Wu L."/>
            <person name="Ma J."/>
        </authorList>
    </citation>
    <scope>NUCLEOTIDE SEQUENCE [LARGE SCALE GENOMIC DNA]</scope>
    <source>
        <strain evidence="10">CCUG 54520</strain>
    </source>
</reference>
<keyword evidence="3" id="KW-0285">Flavoprotein</keyword>
<protein>
    <submittedName>
        <fullName evidence="9">Acyl-CoA dehydrogenase family protein</fullName>
    </submittedName>
</protein>
<evidence type="ECO:0000259" key="7">
    <source>
        <dbReference type="Pfam" id="PF02770"/>
    </source>
</evidence>
<feature type="domain" description="Acyl-CoA dehydrogenase/oxidase C-terminal" evidence="6">
    <location>
        <begin position="223"/>
        <end position="352"/>
    </location>
</feature>
<dbReference type="InterPro" id="IPR036250">
    <property type="entry name" value="AcylCo_DH-like_C"/>
</dbReference>
<keyword evidence="4" id="KW-0274">FAD</keyword>
<dbReference type="RefSeq" id="WP_378419740.1">
    <property type="nucleotide sequence ID" value="NZ_JBHSFO010000015.1"/>
</dbReference>
<dbReference type="Gene3D" id="1.10.540.10">
    <property type="entry name" value="Acyl-CoA dehydrogenase/oxidase, N-terminal domain"/>
    <property type="match status" value="2"/>
</dbReference>
<dbReference type="PANTHER" id="PTHR43292">
    <property type="entry name" value="ACYL-COA DEHYDROGENASE"/>
    <property type="match status" value="1"/>
</dbReference>
<feature type="domain" description="Acyl-CoA dehydrogenase/oxidase N-terminal" evidence="8">
    <location>
        <begin position="7"/>
        <end position="104"/>
    </location>
</feature>
<dbReference type="InterPro" id="IPR006091">
    <property type="entry name" value="Acyl-CoA_Oxase/DH_mid-dom"/>
</dbReference>
<dbReference type="InterPro" id="IPR037069">
    <property type="entry name" value="AcylCoA_DH/ox_N_sf"/>
</dbReference>